<keyword evidence="1" id="KW-0378">Hydrolase</keyword>
<dbReference type="AlphaFoldDB" id="A0A5C8LXR4"/>
<dbReference type="InterPro" id="IPR039329">
    <property type="entry name" value="SIAE"/>
</dbReference>
<reference evidence="3 4" key="1">
    <citation type="submission" date="2019-08" db="EMBL/GenBank/DDBJ databases">
        <title>Draft genome analysis of Rheinheimera tangshanensis isolated from the roots of fresh rice plants (Oryza sativa).</title>
        <authorList>
            <person name="Yu Q."/>
            <person name="Qi Y."/>
            <person name="Zhang H."/>
            <person name="Pu J."/>
        </authorList>
    </citation>
    <scope>NUCLEOTIDE SEQUENCE [LARGE SCALE GENOMIC DNA]</scope>
    <source>
        <strain evidence="3 4">JA3-B52</strain>
    </source>
</reference>
<organism evidence="3 4">
    <name type="scientific">Rheinheimera tangshanensis</name>
    <dbReference type="NCBI Taxonomy" id="400153"/>
    <lineage>
        <taxon>Bacteria</taxon>
        <taxon>Pseudomonadati</taxon>
        <taxon>Pseudomonadota</taxon>
        <taxon>Gammaproteobacteria</taxon>
        <taxon>Chromatiales</taxon>
        <taxon>Chromatiaceae</taxon>
        <taxon>Rheinheimera</taxon>
    </lineage>
</organism>
<dbReference type="Gene3D" id="3.40.50.1110">
    <property type="entry name" value="SGNH hydrolase"/>
    <property type="match status" value="2"/>
</dbReference>
<dbReference type="Proteomes" id="UP000321814">
    <property type="component" value="Unassembled WGS sequence"/>
</dbReference>
<evidence type="ECO:0000259" key="2">
    <source>
        <dbReference type="Pfam" id="PF03629"/>
    </source>
</evidence>
<proteinExistence type="predicted"/>
<dbReference type="SUPFAM" id="SSF49785">
    <property type="entry name" value="Galactose-binding domain-like"/>
    <property type="match status" value="1"/>
</dbReference>
<keyword evidence="4" id="KW-1185">Reference proteome</keyword>
<evidence type="ECO:0000256" key="1">
    <source>
        <dbReference type="ARBA" id="ARBA00022801"/>
    </source>
</evidence>
<dbReference type="InterPro" id="IPR036514">
    <property type="entry name" value="SGNH_hydro_sf"/>
</dbReference>
<comment type="caution">
    <text evidence="3">The sequence shown here is derived from an EMBL/GenBank/DDBJ whole genome shotgun (WGS) entry which is preliminary data.</text>
</comment>
<dbReference type="OrthoDB" id="9795554at2"/>
<feature type="domain" description="Sialate O-acetylesterase" evidence="2">
    <location>
        <begin position="420"/>
        <end position="543"/>
    </location>
</feature>
<dbReference type="Gene3D" id="2.60.120.260">
    <property type="entry name" value="Galactose-binding domain-like"/>
    <property type="match status" value="1"/>
</dbReference>
<dbReference type="GO" id="GO:0005975">
    <property type="term" value="P:carbohydrate metabolic process"/>
    <property type="evidence" value="ECO:0007669"/>
    <property type="project" value="TreeGrafter"/>
</dbReference>
<dbReference type="GO" id="GO:0001681">
    <property type="term" value="F:sialate O-acetylesterase activity"/>
    <property type="evidence" value="ECO:0007669"/>
    <property type="project" value="InterPro"/>
</dbReference>
<gene>
    <name evidence="3" type="ORF">FU839_04045</name>
</gene>
<sequence length="653" mass="72406">MKARANVVTNKDVFMFRILLTAALLLSPLAQADIRLPKLISDGMVLQRDTVIPLWGWAAADEAIEVRFNGQLVGQVKTKQGRWLLQLPAQQAGGPHQLSFKGRNQIELRDIYFGDVWVASGQSNMEMEMARVAEAYPEDLTSANYPLVRQFKVPQEYNFKAPQQDFSGGEWVSASPQTIANFSALAFYFGRDLFRHNSVPIGILNNALGGSPVEAWMSEEALRPFPDALAEGIRFRDDKLIQSITAADKNKNDSWYGDLQRRDPGLTSKTPWFSETLDDSNWQSFTVPGFRAEPFTGVWWLRKTIELTAAQAEEASILRLGSIVDADEVYINGKQVGHTTYMYPPRRYELPAGVLKAGTNLIAVRVTATNGKTGFLPDKPYWLGTDANPLPLTGEWKMQTAATANNLPGDTFIRWKPLGLYNGLLAPLTALPIKGVIWYQGESNVGAYKDYQPRFTSMIRDWRAKWAQGTGQYNPFPFLFVQLANYLEKTAEPVDSAWAGLREAQRQSLAEANTAMVVAIDTGEWNDIHPVDKKTLGQRLALAARAVALGEKVDYQGPELTSVRAEGAKLKLKFSHSGKGLVLKGTGNSFAIAGADGLYRWAQVQLKGEHLVLSHPEIKTPVKVRYGWADNPEAVLFNSEGLPAGPFEAKITK</sequence>
<dbReference type="InterPro" id="IPR005181">
    <property type="entry name" value="SASA"/>
</dbReference>
<evidence type="ECO:0000313" key="4">
    <source>
        <dbReference type="Proteomes" id="UP000321814"/>
    </source>
</evidence>
<dbReference type="EMBL" id="VRLR01000002">
    <property type="protein sequence ID" value="TXK82066.1"/>
    <property type="molecule type" value="Genomic_DNA"/>
</dbReference>
<accession>A0A5C8LXR4</accession>
<dbReference type="SUPFAM" id="SSF52266">
    <property type="entry name" value="SGNH hydrolase"/>
    <property type="match status" value="1"/>
</dbReference>
<name>A0A5C8LXR4_9GAMM</name>
<protein>
    <submittedName>
        <fullName evidence="3">Sialate O-acetylesterase</fullName>
    </submittedName>
</protein>
<dbReference type="InterPro" id="IPR008979">
    <property type="entry name" value="Galactose-bd-like_sf"/>
</dbReference>
<dbReference type="Pfam" id="PF03629">
    <property type="entry name" value="SASA"/>
    <property type="match status" value="1"/>
</dbReference>
<dbReference type="PANTHER" id="PTHR22901:SF0">
    <property type="entry name" value="SIALATE O-ACETYLESTERASE"/>
    <property type="match status" value="1"/>
</dbReference>
<dbReference type="PANTHER" id="PTHR22901">
    <property type="entry name" value="SIALATE O-ACETYLESTERASE"/>
    <property type="match status" value="1"/>
</dbReference>
<evidence type="ECO:0000313" key="3">
    <source>
        <dbReference type="EMBL" id="TXK82066.1"/>
    </source>
</evidence>